<name>A0A2G8R028_9RHOB</name>
<dbReference type="AlphaFoldDB" id="A0A2G8R028"/>
<organism evidence="1 2">
    <name type="scientific">Puniceibacterium antarcticum</name>
    <dbReference type="NCBI Taxonomy" id="1206336"/>
    <lineage>
        <taxon>Bacteria</taxon>
        <taxon>Pseudomonadati</taxon>
        <taxon>Pseudomonadota</taxon>
        <taxon>Alphaproteobacteria</taxon>
        <taxon>Rhodobacterales</taxon>
        <taxon>Paracoccaceae</taxon>
        <taxon>Puniceibacterium</taxon>
    </lineage>
</organism>
<reference evidence="1 2" key="1">
    <citation type="submission" date="2013-09" db="EMBL/GenBank/DDBJ databases">
        <title>Genome sequencing of Phaeobacter antarcticus sp. nov. SM1211.</title>
        <authorList>
            <person name="Zhang X.-Y."/>
            <person name="Liu C."/>
            <person name="Chen X.-L."/>
            <person name="Xie B.-B."/>
            <person name="Qin Q.-L."/>
            <person name="Rong J.-C."/>
            <person name="Zhang Y.-Z."/>
        </authorList>
    </citation>
    <scope>NUCLEOTIDE SEQUENCE [LARGE SCALE GENOMIC DNA]</scope>
    <source>
        <strain evidence="1 2">SM1211</strain>
    </source>
</reference>
<dbReference type="Proteomes" id="UP000231259">
    <property type="component" value="Unassembled WGS sequence"/>
</dbReference>
<evidence type="ECO:0000313" key="2">
    <source>
        <dbReference type="Proteomes" id="UP000231259"/>
    </source>
</evidence>
<accession>A0A2G8R028</accession>
<comment type="caution">
    <text evidence="1">The sequence shown here is derived from an EMBL/GenBank/DDBJ whole genome shotgun (WGS) entry which is preliminary data.</text>
</comment>
<keyword evidence="2" id="KW-1185">Reference proteome</keyword>
<evidence type="ECO:0000313" key="1">
    <source>
        <dbReference type="EMBL" id="PIL14917.1"/>
    </source>
</evidence>
<protein>
    <submittedName>
        <fullName evidence="1">Uncharacterized protein</fullName>
    </submittedName>
</protein>
<proteinExistence type="predicted"/>
<gene>
    <name evidence="1" type="ORF">P775_26150</name>
</gene>
<sequence length="57" mass="6381">MPHFISGVADQAAVMEHLQKPAPFILRQTSQQGDDLMLRHLIQTEFDPQNAGTEHLA</sequence>
<dbReference type="EMBL" id="AWWI01000179">
    <property type="protein sequence ID" value="PIL14917.1"/>
    <property type="molecule type" value="Genomic_DNA"/>
</dbReference>